<reference evidence="1" key="1">
    <citation type="submission" date="2019-08" db="EMBL/GenBank/DDBJ databases">
        <authorList>
            <person name="Kucharzyk K."/>
            <person name="Murdoch R.W."/>
            <person name="Higgins S."/>
            <person name="Loffler F."/>
        </authorList>
    </citation>
    <scope>NUCLEOTIDE SEQUENCE</scope>
</reference>
<evidence type="ECO:0000313" key="1">
    <source>
        <dbReference type="EMBL" id="MPN28065.1"/>
    </source>
</evidence>
<accession>A0A645GMV3</accession>
<name>A0A645GMV3_9ZZZZ</name>
<dbReference type="EMBL" id="VSSQ01078197">
    <property type="protein sequence ID" value="MPN28065.1"/>
    <property type="molecule type" value="Genomic_DNA"/>
</dbReference>
<dbReference type="AlphaFoldDB" id="A0A645GMV3"/>
<proteinExistence type="predicted"/>
<gene>
    <name evidence="1" type="ORF">SDC9_175504</name>
</gene>
<organism evidence="1">
    <name type="scientific">bioreactor metagenome</name>
    <dbReference type="NCBI Taxonomy" id="1076179"/>
    <lineage>
        <taxon>unclassified sequences</taxon>
        <taxon>metagenomes</taxon>
        <taxon>ecological metagenomes</taxon>
    </lineage>
</organism>
<comment type="caution">
    <text evidence="1">The sequence shown here is derived from an EMBL/GenBank/DDBJ whole genome shotgun (WGS) entry which is preliminary data.</text>
</comment>
<protein>
    <submittedName>
        <fullName evidence="1">Uncharacterized protein</fullName>
    </submittedName>
</protein>
<sequence length="81" mass="9193">MREAAAHRVDEQHAQVVRAVRLERQRRGVRPVAELLRDRADHLRGLLADVVVAVERLADRCAGHAAFFGDILDCDHAYRLL</sequence>